<keyword evidence="7" id="KW-0645">Protease</keyword>
<dbReference type="InterPro" id="IPR050130">
    <property type="entry name" value="ClpA_ClpB"/>
</dbReference>
<dbReference type="SMART" id="SM01086">
    <property type="entry name" value="ClpB_D2-small"/>
    <property type="match status" value="1"/>
</dbReference>
<dbReference type="PRINTS" id="PR00300">
    <property type="entry name" value="CLPPROTEASEA"/>
</dbReference>
<dbReference type="Pfam" id="PF17871">
    <property type="entry name" value="AAA_lid_9"/>
    <property type="match status" value="1"/>
</dbReference>
<dbReference type="SMART" id="SM00382">
    <property type="entry name" value="AAA"/>
    <property type="match status" value="2"/>
</dbReference>
<feature type="transmembrane region" description="Helical" evidence="4">
    <location>
        <begin position="90"/>
        <end position="116"/>
    </location>
</feature>
<dbReference type="CDD" id="cd00009">
    <property type="entry name" value="AAA"/>
    <property type="match status" value="1"/>
</dbReference>
<dbReference type="InterPro" id="IPR027417">
    <property type="entry name" value="P-loop_NTPase"/>
</dbReference>
<dbReference type="InterPro" id="IPR003593">
    <property type="entry name" value="AAA+_ATPase"/>
</dbReference>
<dbReference type="GO" id="GO:0005737">
    <property type="term" value="C:cytoplasm"/>
    <property type="evidence" value="ECO:0007669"/>
    <property type="project" value="TreeGrafter"/>
</dbReference>
<evidence type="ECO:0000259" key="5">
    <source>
        <dbReference type="SMART" id="SM00382"/>
    </source>
</evidence>
<dbReference type="GO" id="GO:0005524">
    <property type="term" value="F:ATP binding"/>
    <property type="evidence" value="ECO:0007669"/>
    <property type="project" value="UniProtKB-KW"/>
</dbReference>
<feature type="transmembrane region" description="Helical" evidence="4">
    <location>
        <begin position="20"/>
        <end position="43"/>
    </location>
</feature>
<dbReference type="Gene3D" id="1.10.8.60">
    <property type="match status" value="2"/>
</dbReference>
<comment type="caution">
    <text evidence="7">The sequence shown here is derived from an EMBL/GenBank/DDBJ whole genome shotgun (WGS) entry which is preliminary data.</text>
</comment>
<dbReference type="GO" id="GO:0008233">
    <property type="term" value="F:peptidase activity"/>
    <property type="evidence" value="ECO:0007669"/>
    <property type="project" value="UniProtKB-KW"/>
</dbReference>
<dbReference type="PANTHER" id="PTHR11638">
    <property type="entry name" value="ATP-DEPENDENT CLP PROTEASE"/>
    <property type="match status" value="1"/>
</dbReference>
<keyword evidence="4" id="KW-1133">Transmembrane helix</keyword>
<dbReference type="GO" id="GO:0006508">
    <property type="term" value="P:proteolysis"/>
    <property type="evidence" value="ECO:0007669"/>
    <property type="project" value="UniProtKB-KW"/>
</dbReference>
<dbReference type="InterPro" id="IPR001270">
    <property type="entry name" value="ClpA/B"/>
</dbReference>
<keyword evidence="4" id="KW-0812">Transmembrane</keyword>
<keyword evidence="3" id="KW-0143">Chaperone</keyword>
<dbReference type="InterPro" id="IPR019489">
    <property type="entry name" value="Clp_ATPase_C"/>
</dbReference>
<keyword evidence="4" id="KW-0472">Membrane</keyword>
<dbReference type="CDD" id="cd19499">
    <property type="entry name" value="RecA-like_ClpB_Hsp104-like"/>
    <property type="match status" value="1"/>
</dbReference>
<dbReference type="SUPFAM" id="SSF52540">
    <property type="entry name" value="P-loop containing nucleoside triphosphate hydrolases"/>
    <property type="match status" value="2"/>
</dbReference>
<dbReference type="Pfam" id="PF07724">
    <property type="entry name" value="AAA_2"/>
    <property type="match status" value="1"/>
</dbReference>
<dbReference type="EMBL" id="LCNU01000010">
    <property type="protein sequence ID" value="KKU64289.1"/>
    <property type="molecule type" value="Genomic_DNA"/>
</dbReference>
<accession>A0A0G1S467</accession>
<reference evidence="7 8" key="1">
    <citation type="journal article" date="2015" name="Nature">
        <title>rRNA introns, odd ribosomes, and small enigmatic genomes across a large radiation of phyla.</title>
        <authorList>
            <person name="Brown C.T."/>
            <person name="Hug L.A."/>
            <person name="Thomas B.C."/>
            <person name="Sharon I."/>
            <person name="Castelle C.J."/>
            <person name="Singh A."/>
            <person name="Wilkins M.J."/>
            <person name="Williams K.H."/>
            <person name="Banfield J.F."/>
        </authorList>
    </citation>
    <scope>NUCLEOTIDE SEQUENCE [LARGE SCALE GENOMIC DNA]</scope>
</reference>
<organism evidence="7 8">
    <name type="scientific">Candidatus Amesbacteria bacterium GW2011_GWC1_47_15</name>
    <dbReference type="NCBI Taxonomy" id="1618364"/>
    <lineage>
        <taxon>Bacteria</taxon>
        <taxon>Candidatus Amesiibacteriota</taxon>
    </lineage>
</organism>
<keyword evidence="1" id="KW-0547">Nucleotide-binding</keyword>
<dbReference type="InterPro" id="IPR041546">
    <property type="entry name" value="ClpA/ClpB_AAA_lid"/>
</dbReference>
<dbReference type="InterPro" id="IPR003959">
    <property type="entry name" value="ATPase_AAA_core"/>
</dbReference>
<evidence type="ECO:0000313" key="7">
    <source>
        <dbReference type="EMBL" id="KKU64289.1"/>
    </source>
</evidence>
<dbReference type="GO" id="GO:0034605">
    <property type="term" value="P:cellular response to heat"/>
    <property type="evidence" value="ECO:0007669"/>
    <property type="project" value="TreeGrafter"/>
</dbReference>
<name>A0A0G1S467_9BACT</name>
<keyword evidence="7" id="KW-0378">Hydrolase</keyword>
<evidence type="ECO:0000259" key="6">
    <source>
        <dbReference type="SMART" id="SM01086"/>
    </source>
</evidence>
<evidence type="ECO:0000313" key="8">
    <source>
        <dbReference type="Proteomes" id="UP000034502"/>
    </source>
</evidence>
<feature type="domain" description="Clp ATPase C-terminal" evidence="6">
    <location>
        <begin position="724"/>
        <end position="813"/>
    </location>
</feature>
<dbReference type="GO" id="GO:0016887">
    <property type="term" value="F:ATP hydrolysis activity"/>
    <property type="evidence" value="ECO:0007669"/>
    <property type="project" value="InterPro"/>
</dbReference>
<proteinExistence type="predicted"/>
<dbReference type="PATRIC" id="fig|1618364.3.peg.366"/>
<dbReference type="STRING" id="1618364.UX86_C0010G0019"/>
<protein>
    <submittedName>
        <fullName evidence="7">Clp protease ATP binding subunit</fullName>
    </submittedName>
</protein>
<dbReference type="Proteomes" id="UP000034502">
    <property type="component" value="Unassembled WGS sequence"/>
</dbReference>
<feature type="domain" description="AAA+ ATPase" evidence="5">
    <location>
        <begin position="556"/>
        <end position="725"/>
    </location>
</feature>
<keyword evidence="2" id="KW-0067">ATP-binding</keyword>
<evidence type="ECO:0000256" key="4">
    <source>
        <dbReference type="SAM" id="Phobius"/>
    </source>
</evidence>
<dbReference type="AlphaFoldDB" id="A0A0G1S467"/>
<feature type="domain" description="AAA+ ATPase" evidence="5">
    <location>
        <begin position="282"/>
        <end position="473"/>
    </location>
</feature>
<gene>
    <name evidence="7" type="ORF">UX86_C0010G0019</name>
</gene>
<dbReference type="Pfam" id="PF10431">
    <property type="entry name" value="ClpB_D2-small"/>
    <property type="match status" value="1"/>
</dbReference>
<sequence>MEFLRWHYTLGVRWYLKRWVFLLGWVAHYFSLTLLIPTLFAPWKRLTDDENYAGFNPQKYFRRVTFNLISRGIGAIVRMTLFIAGTLTLIPAFFAGFAGLIFWLLLPAIGLPYYLFSEKFGQVFYDHLAQHLASSPQTAPRVLLDTAPGKFLLTHTGQTAGALLAVSDSAKLSLAGFRPVNFSRLIDRFIDSGVWPEVRLMEMGVTSENLKAASAWWDLLHLPPKDEEKLSYSRPGIGLELLFGYTPQLNQYSSDLSAPREFSHHLVGRQEVVSRIERSLSGGSSVILVGMPGVGKKTVLLEFARRAAAGELGPKLAYQRVLEFDYNFLLSESIDLNQKKATLSRLFSESSSAGNIVLVFKDLHRLTNHEVEGVDFTDLFEKYLEKRTLRIIAISSRIEYERFISQNSRLRKFFEIVEATPPTKEQALEILFDSAAYWERHKHMIITVQALTAILEGSDRYITDTPFPEKALEILDQALAYSEQQKIQVITPEEVNLVIGERTGIPFARLTEKEKNILSNLESAMHEGLVGQDAAVSLISKSLRAASVNVRDESRPLGSFLFLGPTGVGKTQTAKVLARIYYGSEKEILRFDMAQYAGQDGVSRLIGSASRNQPGILTTAIKNKPASLLLLDEIEKAPPQVYNLFLTLLDEGFITDAQGQKIICRHLFVIATSNAGAEFIRQQVLSGADGSSLQQQVVEHVLQNRIFSPEFLNRFDGVVVYTPLSRPELLQVARLMLTDLVASLQKKNIRLEITDELAQKVSSEGYQPELGARPMRRIVDLTLGDLLGSAILKEEIKSGDKVKIIPGNAPDTYSLQILNGH</sequence>
<evidence type="ECO:0000256" key="2">
    <source>
        <dbReference type="ARBA" id="ARBA00022840"/>
    </source>
</evidence>
<dbReference type="PANTHER" id="PTHR11638:SF175">
    <property type="entry name" value="ATP-DEPENDENT CLP PROTEASE, ATP-BINDING SUBUNIT CLPC"/>
    <property type="match status" value="1"/>
</dbReference>
<dbReference type="Gene3D" id="3.40.50.300">
    <property type="entry name" value="P-loop containing nucleotide triphosphate hydrolases"/>
    <property type="match status" value="2"/>
</dbReference>
<evidence type="ECO:0000256" key="3">
    <source>
        <dbReference type="ARBA" id="ARBA00023186"/>
    </source>
</evidence>
<feature type="transmembrane region" description="Helical" evidence="4">
    <location>
        <begin position="64"/>
        <end position="84"/>
    </location>
</feature>
<evidence type="ECO:0000256" key="1">
    <source>
        <dbReference type="ARBA" id="ARBA00022741"/>
    </source>
</evidence>